<reference evidence="2" key="2">
    <citation type="submission" date="2015-02" db="UniProtKB">
        <authorList>
            <consortium name="EnsemblMetazoa"/>
        </authorList>
    </citation>
    <scope>IDENTIFICATION</scope>
</reference>
<dbReference type="EnsemblMetazoa" id="SMAR011090-RA">
    <property type="protein sequence ID" value="SMAR011090-PA"/>
    <property type="gene ID" value="SMAR011090"/>
</dbReference>
<organism evidence="2 3">
    <name type="scientific">Strigamia maritima</name>
    <name type="common">European centipede</name>
    <name type="synonym">Geophilus maritimus</name>
    <dbReference type="NCBI Taxonomy" id="126957"/>
    <lineage>
        <taxon>Eukaryota</taxon>
        <taxon>Metazoa</taxon>
        <taxon>Ecdysozoa</taxon>
        <taxon>Arthropoda</taxon>
        <taxon>Myriapoda</taxon>
        <taxon>Chilopoda</taxon>
        <taxon>Pleurostigmophora</taxon>
        <taxon>Geophilomorpha</taxon>
        <taxon>Linotaeniidae</taxon>
        <taxon>Strigamia</taxon>
    </lineage>
</organism>
<dbReference type="EMBL" id="JH432010">
    <property type="status" value="NOT_ANNOTATED_CDS"/>
    <property type="molecule type" value="Genomic_DNA"/>
</dbReference>
<dbReference type="Proteomes" id="UP000014500">
    <property type="component" value="Unassembled WGS sequence"/>
</dbReference>
<sequence length="151" mass="17188">MDLWYGMMLWLDEMSEILVLEMSVLSIHESWTKKSGKEIVMLPDSTQEKSRKKKSKKSSEKDQVSNYLQHYPEADQTEALDLFPESEDVEMLLADVPSTATCAQETEASSGQDVASNLTKMQMEILELELRARAIKALLRSQSQRTSNEDP</sequence>
<dbReference type="AlphaFoldDB" id="T1JBE8"/>
<dbReference type="HOGENOM" id="CLU_1733794_0_0_1"/>
<protein>
    <submittedName>
        <fullName evidence="2">Uncharacterized protein</fullName>
    </submittedName>
</protein>
<evidence type="ECO:0000256" key="1">
    <source>
        <dbReference type="SAM" id="MobiDB-lite"/>
    </source>
</evidence>
<keyword evidence="3" id="KW-1185">Reference proteome</keyword>
<proteinExistence type="predicted"/>
<reference evidence="3" key="1">
    <citation type="submission" date="2011-05" db="EMBL/GenBank/DDBJ databases">
        <authorList>
            <person name="Richards S.R."/>
            <person name="Qu J."/>
            <person name="Jiang H."/>
            <person name="Jhangiani S.N."/>
            <person name="Agravi P."/>
            <person name="Goodspeed R."/>
            <person name="Gross S."/>
            <person name="Mandapat C."/>
            <person name="Jackson L."/>
            <person name="Mathew T."/>
            <person name="Pu L."/>
            <person name="Thornton R."/>
            <person name="Saada N."/>
            <person name="Wilczek-Boney K.B."/>
            <person name="Lee S."/>
            <person name="Kovar C."/>
            <person name="Wu Y."/>
            <person name="Scherer S.E."/>
            <person name="Worley K.C."/>
            <person name="Muzny D.M."/>
            <person name="Gibbs R."/>
        </authorList>
    </citation>
    <scope>NUCLEOTIDE SEQUENCE</scope>
    <source>
        <strain evidence="3">Brora</strain>
    </source>
</reference>
<evidence type="ECO:0000313" key="3">
    <source>
        <dbReference type="Proteomes" id="UP000014500"/>
    </source>
</evidence>
<name>T1JBE8_STRMM</name>
<feature type="region of interest" description="Disordered" evidence="1">
    <location>
        <begin position="38"/>
        <end position="73"/>
    </location>
</feature>
<accession>T1JBE8</accession>
<evidence type="ECO:0000313" key="2">
    <source>
        <dbReference type="EnsemblMetazoa" id="SMAR011090-PA"/>
    </source>
</evidence>